<comment type="caution">
    <text evidence="2">The sequence shown here is derived from an EMBL/GenBank/DDBJ whole genome shotgun (WGS) entry which is preliminary data.</text>
</comment>
<evidence type="ECO:0000259" key="1">
    <source>
        <dbReference type="Pfam" id="PF00691"/>
    </source>
</evidence>
<dbReference type="Pfam" id="PF00691">
    <property type="entry name" value="OmpA"/>
    <property type="match status" value="1"/>
</dbReference>
<proteinExistence type="predicted"/>
<dbReference type="SUPFAM" id="SSF103088">
    <property type="entry name" value="OmpA-like"/>
    <property type="match status" value="1"/>
</dbReference>
<name>A0ABN0XNP3_9ALTE</name>
<gene>
    <name evidence="2" type="ORF">GCM10009092_36380</name>
</gene>
<evidence type="ECO:0000313" key="2">
    <source>
        <dbReference type="EMBL" id="GAA0368841.1"/>
    </source>
</evidence>
<sequence>MSPLHMQRRALKELLVSFPSGGARIATTEVGKLFQQADLIKQNPQSLALIYGYCDDGTGKCLPASLALARAEAVKRELIALGIRPGLLHIVEEPHVSAPHPSLCGSAMTVLIKSMP</sequence>
<protein>
    <recommendedName>
        <fullName evidence="1">OmpA-like domain-containing protein</fullName>
    </recommendedName>
</protein>
<dbReference type="InterPro" id="IPR036737">
    <property type="entry name" value="OmpA-like_sf"/>
</dbReference>
<evidence type="ECO:0000313" key="3">
    <source>
        <dbReference type="Proteomes" id="UP001501757"/>
    </source>
</evidence>
<feature type="domain" description="OmpA-like" evidence="1">
    <location>
        <begin position="18"/>
        <end position="89"/>
    </location>
</feature>
<reference evidence="2 3" key="1">
    <citation type="journal article" date="2019" name="Int. J. Syst. Evol. Microbiol.">
        <title>The Global Catalogue of Microorganisms (GCM) 10K type strain sequencing project: providing services to taxonomists for standard genome sequencing and annotation.</title>
        <authorList>
            <consortium name="The Broad Institute Genomics Platform"/>
            <consortium name="The Broad Institute Genome Sequencing Center for Infectious Disease"/>
            <person name="Wu L."/>
            <person name="Ma J."/>
        </authorList>
    </citation>
    <scope>NUCLEOTIDE SEQUENCE [LARGE SCALE GENOMIC DNA]</scope>
    <source>
        <strain evidence="2 3">JCM 13378</strain>
    </source>
</reference>
<dbReference type="Gene3D" id="3.30.1330.60">
    <property type="entry name" value="OmpA-like domain"/>
    <property type="match status" value="1"/>
</dbReference>
<dbReference type="InterPro" id="IPR006665">
    <property type="entry name" value="OmpA-like"/>
</dbReference>
<organism evidence="2 3">
    <name type="scientific">Bowmanella denitrificans</name>
    <dbReference type="NCBI Taxonomy" id="366582"/>
    <lineage>
        <taxon>Bacteria</taxon>
        <taxon>Pseudomonadati</taxon>
        <taxon>Pseudomonadota</taxon>
        <taxon>Gammaproteobacteria</taxon>
        <taxon>Alteromonadales</taxon>
        <taxon>Alteromonadaceae</taxon>
        <taxon>Bowmanella</taxon>
    </lineage>
</organism>
<accession>A0ABN0XNP3</accession>
<dbReference type="EMBL" id="BAAAEI010000023">
    <property type="protein sequence ID" value="GAA0368841.1"/>
    <property type="molecule type" value="Genomic_DNA"/>
</dbReference>
<keyword evidence="3" id="KW-1185">Reference proteome</keyword>
<dbReference type="Proteomes" id="UP001501757">
    <property type="component" value="Unassembled WGS sequence"/>
</dbReference>
<dbReference type="RefSeq" id="WP_343846888.1">
    <property type="nucleotide sequence ID" value="NZ_BAAAEI010000023.1"/>
</dbReference>